<dbReference type="GO" id="GO:0016020">
    <property type="term" value="C:membrane"/>
    <property type="evidence" value="ECO:0007669"/>
    <property type="project" value="UniProtKB-SubCell"/>
</dbReference>
<dbReference type="PANTHER" id="PTHR33048:SF123">
    <property type="entry name" value="INTEGRAL MEMBRANE PROTEIN"/>
    <property type="match status" value="1"/>
</dbReference>
<dbReference type="InterPro" id="IPR049326">
    <property type="entry name" value="Rhodopsin_dom_fungi"/>
</dbReference>
<dbReference type="Pfam" id="PF20684">
    <property type="entry name" value="Fung_rhodopsin"/>
    <property type="match status" value="1"/>
</dbReference>
<dbReference type="PANTHER" id="PTHR33048">
    <property type="entry name" value="PTH11-LIKE INTEGRAL MEMBRANE PROTEIN (AFU_ORTHOLOGUE AFUA_5G11245)"/>
    <property type="match status" value="1"/>
</dbReference>
<feature type="transmembrane region" description="Helical" evidence="6">
    <location>
        <begin position="101"/>
        <end position="123"/>
    </location>
</feature>
<gene>
    <name evidence="8" type="ORF">ASPCAL04826</name>
</gene>
<feature type="transmembrane region" description="Helical" evidence="6">
    <location>
        <begin position="12"/>
        <end position="31"/>
    </location>
</feature>
<feature type="transmembrane region" description="Helical" evidence="6">
    <location>
        <begin position="135"/>
        <end position="155"/>
    </location>
</feature>
<comment type="similarity">
    <text evidence="5">Belongs to the SAT4 family.</text>
</comment>
<evidence type="ECO:0000259" key="7">
    <source>
        <dbReference type="Pfam" id="PF20684"/>
    </source>
</evidence>
<dbReference type="InterPro" id="IPR052337">
    <property type="entry name" value="SAT4-like"/>
</dbReference>
<evidence type="ECO:0000313" key="9">
    <source>
        <dbReference type="Proteomes" id="UP000054771"/>
    </source>
</evidence>
<keyword evidence="2 6" id="KW-0812">Transmembrane</keyword>
<keyword evidence="4 6" id="KW-0472">Membrane</keyword>
<feature type="transmembrane region" description="Helical" evidence="6">
    <location>
        <begin position="176"/>
        <end position="199"/>
    </location>
</feature>
<dbReference type="OrthoDB" id="5413793at2759"/>
<dbReference type="OMA" id="EAYWDRS"/>
<accession>A0A0U5FVW3</accession>
<name>A0A0U5FVW3_ASPCI</name>
<proteinExistence type="inferred from homology"/>
<evidence type="ECO:0000256" key="6">
    <source>
        <dbReference type="SAM" id="Phobius"/>
    </source>
</evidence>
<dbReference type="AlphaFoldDB" id="A0A0U5FVW3"/>
<comment type="subcellular location">
    <subcellularLocation>
        <location evidence="1">Membrane</location>
        <topology evidence="1">Multi-pass membrane protein</topology>
    </subcellularLocation>
</comment>
<evidence type="ECO:0000256" key="4">
    <source>
        <dbReference type="ARBA" id="ARBA00023136"/>
    </source>
</evidence>
<dbReference type="EMBL" id="CDMC01000004">
    <property type="protein sequence ID" value="CEL03680.1"/>
    <property type="molecule type" value="Genomic_DNA"/>
</dbReference>
<reference evidence="9" key="1">
    <citation type="journal article" date="2016" name="Genome Announc.">
        <title>Draft genome sequences of fungus Aspergillus calidoustus.</title>
        <authorList>
            <person name="Horn F."/>
            <person name="Linde J."/>
            <person name="Mattern D.J."/>
            <person name="Walther G."/>
            <person name="Guthke R."/>
            <person name="Scherlach K."/>
            <person name="Martin K."/>
            <person name="Brakhage A.A."/>
            <person name="Petzke L."/>
            <person name="Valiante V."/>
        </authorList>
    </citation>
    <scope>NUCLEOTIDE SEQUENCE [LARGE SCALE GENOMIC DNA]</scope>
    <source>
        <strain evidence="9">SF006504</strain>
    </source>
</reference>
<dbReference type="Proteomes" id="UP000054771">
    <property type="component" value="Unassembled WGS sequence"/>
</dbReference>
<evidence type="ECO:0000313" key="8">
    <source>
        <dbReference type="EMBL" id="CEL03680.1"/>
    </source>
</evidence>
<evidence type="ECO:0000256" key="1">
    <source>
        <dbReference type="ARBA" id="ARBA00004141"/>
    </source>
</evidence>
<organism evidence="8 9">
    <name type="scientific">Aspergillus calidoustus</name>
    <dbReference type="NCBI Taxonomy" id="454130"/>
    <lineage>
        <taxon>Eukaryota</taxon>
        <taxon>Fungi</taxon>
        <taxon>Dikarya</taxon>
        <taxon>Ascomycota</taxon>
        <taxon>Pezizomycotina</taxon>
        <taxon>Eurotiomycetes</taxon>
        <taxon>Eurotiomycetidae</taxon>
        <taxon>Eurotiales</taxon>
        <taxon>Aspergillaceae</taxon>
        <taxon>Aspergillus</taxon>
        <taxon>Aspergillus subgen. Nidulantes</taxon>
    </lineage>
</organism>
<feature type="domain" description="Rhodopsin" evidence="7">
    <location>
        <begin position="32"/>
        <end position="223"/>
    </location>
</feature>
<keyword evidence="9" id="KW-1185">Reference proteome</keyword>
<keyword evidence="3 6" id="KW-1133">Transmembrane helix</keyword>
<protein>
    <recommendedName>
        <fullName evidence="7">Rhodopsin domain-containing protein</fullName>
    </recommendedName>
</protein>
<sequence>MPSNDADDSRVASIIVCNTVVLALASIGACGRVTAQIYMGRFDPDDGIRVCAMLYSHVEYVDALVKLVSDILAVTRYGYGRHFELIQDDTETVATFLKLNFVTAIAYLISLTTIKISFCLLYLKVFSVTHLRCVYYLLIGFVICEFIEELFVFIFQCSPVNKYFYPATIPGVCRDLYVFYYVSFAIKLVTDIVLFLLPIPQLLKLHAPIGVKTGLIVMFGLGLL</sequence>
<evidence type="ECO:0000256" key="3">
    <source>
        <dbReference type="ARBA" id="ARBA00022989"/>
    </source>
</evidence>
<evidence type="ECO:0000256" key="5">
    <source>
        <dbReference type="ARBA" id="ARBA00038359"/>
    </source>
</evidence>
<evidence type="ECO:0000256" key="2">
    <source>
        <dbReference type="ARBA" id="ARBA00022692"/>
    </source>
</evidence>